<dbReference type="EMBL" id="AAXT01000001">
    <property type="protein sequence ID" value="EDO08181.1"/>
    <property type="molecule type" value="Genomic_DNA"/>
</dbReference>
<dbReference type="OMA" id="GMCFTVL"/>
<name>A7ANP7_BABBO</name>
<dbReference type="Proteomes" id="UP000002173">
    <property type="component" value="Chromosome 3"/>
</dbReference>
<dbReference type="STRING" id="5865.A7ANP7"/>
<dbReference type="AlphaFoldDB" id="A7ANP7"/>
<evidence type="ECO:0000256" key="1">
    <source>
        <dbReference type="SAM" id="SignalP"/>
    </source>
</evidence>
<proteinExistence type="predicted"/>
<sequence>MQFFLLSFLVTPMVNYLGNPTTTDYVTLSGMYKQLVNRRKRELYTRYGDIFRGKIDKLVDIGPMDVLYVVLMNSATAMIGMCFTVLVHGSSVINNGALLYELFCFLLDVYLRFSPDATDFLCGVPILNRYTVFELIEFMRSCRVIFMYYSNIMGNDKKEVQLKSAMSVVRNNVAAIQVLDNHITTMNAMLTSKPTSEDSDIAWRGSPTVEKNYEEIWNAAILKSVDKSKFTNEVCWIQSV</sequence>
<accession>A7ANP7</accession>
<comment type="caution">
    <text evidence="2">The sequence shown here is derived from an EMBL/GenBank/DDBJ whole genome shotgun (WGS) entry which is preliminary data.</text>
</comment>
<feature type="signal peptide" evidence="1">
    <location>
        <begin position="1"/>
        <end position="18"/>
    </location>
</feature>
<dbReference type="VEuPathDB" id="PiroplasmaDB:BBOV_III006200"/>
<feature type="chain" id="PRO_5002704718" evidence="1">
    <location>
        <begin position="19"/>
        <end position="240"/>
    </location>
</feature>
<protein>
    <submittedName>
        <fullName evidence="2">Uncharacterized protein</fullName>
    </submittedName>
</protein>
<organism evidence="2 3">
    <name type="scientific">Babesia bovis</name>
    <dbReference type="NCBI Taxonomy" id="5865"/>
    <lineage>
        <taxon>Eukaryota</taxon>
        <taxon>Sar</taxon>
        <taxon>Alveolata</taxon>
        <taxon>Apicomplexa</taxon>
        <taxon>Aconoidasida</taxon>
        <taxon>Piroplasmida</taxon>
        <taxon>Babesiidae</taxon>
        <taxon>Babesia</taxon>
    </lineage>
</organism>
<keyword evidence="1" id="KW-0732">Signal</keyword>
<gene>
    <name evidence="2" type="ORF">BBOV_III006200</name>
</gene>
<keyword evidence="3" id="KW-1185">Reference proteome</keyword>
<dbReference type="InParanoid" id="A7ANP7"/>
<reference evidence="2 3" key="1">
    <citation type="journal article" date="2007" name="PLoS Pathog.">
        <title>Genome sequence of Babesia bovis and comparative analysis of apicomplexan hemoprotozoa.</title>
        <authorList>
            <person name="Brayton K.A."/>
            <person name="Lau A.O.T."/>
            <person name="Herndon D.R."/>
            <person name="Hannick L."/>
            <person name="Kappmeyer L.S."/>
            <person name="Berens S.J."/>
            <person name="Bidwell S.L."/>
            <person name="Brown W.C."/>
            <person name="Crabtree J."/>
            <person name="Fadrosh D."/>
            <person name="Feldblum T."/>
            <person name="Forberger H.A."/>
            <person name="Haas B.J."/>
            <person name="Howell J.M."/>
            <person name="Khouri H."/>
            <person name="Koo H."/>
            <person name="Mann D.J."/>
            <person name="Norimine J."/>
            <person name="Paulsen I.T."/>
            <person name="Radune D."/>
            <person name="Ren Q."/>
            <person name="Smith R.K. Jr."/>
            <person name="Suarez C.E."/>
            <person name="White O."/>
            <person name="Wortman J.R."/>
            <person name="Knowles D.P. Jr."/>
            <person name="McElwain T.F."/>
            <person name="Nene V.M."/>
        </authorList>
    </citation>
    <scope>NUCLEOTIDE SEQUENCE [LARGE SCALE GENOMIC DNA]</scope>
    <source>
        <strain evidence="2">T2Bo</strain>
    </source>
</reference>
<evidence type="ECO:0000313" key="3">
    <source>
        <dbReference type="Proteomes" id="UP000002173"/>
    </source>
</evidence>
<evidence type="ECO:0000313" key="2">
    <source>
        <dbReference type="EMBL" id="EDO08181.1"/>
    </source>
</evidence>
<dbReference type="eggNOG" id="KOG0715">
    <property type="taxonomic scope" value="Eukaryota"/>
</dbReference>